<gene>
    <name evidence="3" type="ORF">EDB81DRAFT_672333</name>
</gene>
<feature type="compositionally biased region" description="Basic and acidic residues" evidence="1">
    <location>
        <begin position="166"/>
        <end position="178"/>
    </location>
</feature>
<feature type="domain" description="DUF6570" evidence="2">
    <location>
        <begin position="384"/>
        <end position="502"/>
    </location>
</feature>
<feature type="compositionally biased region" description="Basic residues" evidence="1">
    <location>
        <begin position="247"/>
        <end position="258"/>
    </location>
</feature>
<feature type="compositionally biased region" description="Basic residues" evidence="1">
    <location>
        <begin position="207"/>
        <end position="218"/>
    </location>
</feature>
<evidence type="ECO:0000313" key="4">
    <source>
        <dbReference type="Proteomes" id="UP000738349"/>
    </source>
</evidence>
<comment type="caution">
    <text evidence="3">The sequence shown here is derived from an EMBL/GenBank/DDBJ whole genome shotgun (WGS) entry which is preliminary data.</text>
</comment>
<dbReference type="Pfam" id="PF20209">
    <property type="entry name" value="DUF6570"/>
    <property type="match status" value="1"/>
</dbReference>
<proteinExistence type="predicted"/>
<name>A0A9P9CYS7_9HYPO</name>
<accession>A0A9P9CYS7</accession>
<organism evidence="3 4">
    <name type="scientific">Dactylonectria macrodidyma</name>
    <dbReference type="NCBI Taxonomy" id="307937"/>
    <lineage>
        <taxon>Eukaryota</taxon>
        <taxon>Fungi</taxon>
        <taxon>Dikarya</taxon>
        <taxon>Ascomycota</taxon>
        <taxon>Pezizomycotina</taxon>
        <taxon>Sordariomycetes</taxon>
        <taxon>Hypocreomycetidae</taxon>
        <taxon>Hypocreales</taxon>
        <taxon>Nectriaceae</taxon>
        <taxon>Dactylonectria</taxon>
    </lineage>
</organism>
<dbReference type="EMBL" id="JAGMUV010000047">
    <property type="protein sequence ID" value="KAH7110175.1"/>
    <property type="molecule type" value="Genomic_DNA"/>
</dbReference>
<dbReference type="OrthoDB" id="3067952at2759"/>
<evidence type="ECO:0000256" key="1">
    <source>
        <dbReference type="SAM" id="MobiDB-lite"/>
    </source>
</evidence>
<protein>
    <recommendedName>
        <fullName evidence="2">DUF6570 domain-containing protein</fullName>
    </recommendedName>
</protein>
<sequence length="504" mass="56590">MADSIPLKKVCRNCKQAKPADQFISKKKSSISCGRLTVDCLDCRNRQASRASKRTAEQAELSPKRRGGLPLIDLQLRTPILPKESEVADTEWRNDAEAIARSLPRRPLRGGLRSNRARKSHDTANSGGSALHQPPSQLQRPLSPRERGAPEAAGSDPPLVHQRFLPQERRDGDDERRGRAAIIQPKQSVSEDIRRSELAAAIARGLPQRRRGRGRPPKARPDTSGASNIGGSEQHPALTHRDEPPRKQIRAGTRRQRRRELQAEDLASVLRFLEDEFAVKESLSNEQTCCTPIPHERKVSTVRTFYKAFHDVDTLPIWTCMLCYRKRTKNELRDLRRKGEPLAIFMSELLSRGRDLLCMCGVRSLLEAGCSVACGPASQTYWVGLTPVEEKLIALNSCYGFVTRYSIASSQKQQSARYPKHIKGHITVFPNNVQELATKVLPHPLVQVMEEIHVSWQGAEKPAPSDLSGLLSVRRRVVERALVWLKKNNPHYAEIEIDAAEMES</sequence>
<evidence type="ECO:0000313" key="3">
    <source>
        <dbReference type="EMBL" id="KAH7110175.1"/>
    </source>
</evidence>
<feature type="region of interest" description="Disordered" evidence="1">
    <location>
        <begin position="103"/>
        <end position="260"/>
    </location>
</feature>
<keyword evidence="4" id="KW-1185">Reference proteome</keyword>
<reference evidence="3" key="1">
    <citation type="journal article" date="2021" name="Nat. Commun.">
        <title>Genetic determinants of endophytism in the Arabidopsis root mycobiome.</title>
        <authorList>
            <person name="Mesny F."/>
            <person name="Miyauchi S."/>
            <person name="Thiergart T."/>
            <person name="Pickel B."/>
            <person name="Atanasova L."/>
            <person name="Karlsson M."/>
            <person name="Huettel B."/>
            <person name="Barry K.W."/>
            <person name="Haridas S."/>
            <person name="Chen C."/>
            <person name="Bauer D."/>
            <person name="Andreopoulos W."/>
            <person name="Pangilinan J."/>
            <person name="LaButti K."/>
            <person name="Riley R."/>
            <person name="Lipzen A."/>
            <person name="Clum A."/>
            <person name="Drula E."/>
            <person name="Henrissat B."/>
            <person name="Kohler A."/>
            <person name="Grigoriev I.V."/>
            <person name="Martin F.M."/>
            <person name="Hacquard S."/>
        </authorList>
    </citation>
    <scope>NUCLEOTIDE SEQUENCE</scope>
    <source>
        <strain evidence="3">MPI-CAGE-AT-0147</strain>
    </source>
</reference>
<evidence type="ECO:0000259" key="2">
    <source>
        <dbReference type="Pfam" id="PF20209"/>
    </source>
</evidence>
<dbReference type="InterPro" id="IPR046700">
    <property type="entry name" value="DUF6570"/>
</dbReference>
<feature type="non-terminal residue" evidence="3">
    <location>
        <position position="1"/>
    </location>
</feature>
<feature type="compositionally biased region" description="Low complexity" evidence="1">
    <location>
        <begin position="133"/>
        <end position="142"/>
    </location>
</feature>
<dbReference type="Proteomes" id="UP000738349">
    <property type="component" value="Unassembled WGS sequence"/>
</dbReference>
<dbReference type="AlphaFoldDB" id="A0A9P9CYS7"/>